<organism evidence="1 2">
    <name type="scientific">Oryza meyeriana var. granulata</name>
    <dbReference type="NCBI Taxonomy" id="110450"/>
    <lineage>
        <taxon>Eukaryota</taxon>
        <taxon>Viridiplantae</taxon>
        <taxon>Streptophyta</taxon>
        <taxon>Embryophyta</taxon>
        <taxon>Tracheophyta</taxon>
        <taxon>Spermatophyta</taxon>
        <taxon>Magnoliopsida</taxon>
        <taxon>Liliopsida</taxon>
        <taxon>Poales</taxon>
        <taxon>Poaceae</taxon>
        <taxon>BOP clade</taxon>
        <taxon>Oryzoideae</taxon>
        <taxon>Oryzeae</taxon>
        <taxon>Oryzinae</taxon>
        <taxon>Oryza</taxon>
        <taxon>Oryza meyeriana</taxon>
    </lineage>
</organism>
<keyword evidence="2" id="KW-1185">Reference proteome</keyword>
<dbReference type="SUPFAM" id="SSF51197">
    <property type="entry name" value="Clavaminate synthase-like"/>
    <property type="match status" value="1"/>
</dbReference>
<dbReference type="EMBL" id="SPHZ02000006">
    <property type="protein sequence ID" value="KAF0909961.1"/>
    <property type="molecule type" value="Genomic_DNA"/>
</dbReference>
<evidence type="ECO:0000313" key="2">
    <source>
        <dbReference type="Proteomes" id="UP000479710"/>
    </source>
</evidence>
<gene>
    <name evidence="1" type="ORF">E2562_001214</name>
</gene>
<evidence type="ECO:0008006" key="3">
    <source>
        <dbReference type="Google" id="ProtNLM"/>
    </source>
</evidence>
<evidence type="ECO:0000313" key="1">
    <source>
        <dbReference type="EMBL" id="KAF0909961.1"/>
    </source>
</evidence>
<accession>A0A6G1DC37</accession>
<comment type="caution">
    <text evidence="1">The sequence shown here is derived from an EMBL/GenBank/DDBJ whole genome shotgun (WGS) entry which is preliminary data.</text>
</comment>
<reference evidence="1 2" key="1">
    <citation type="submission" date="2019-11" db="EMBL/GenBank/DDBJ databases">
        <title>Whole genome sequence of Oryza granulata.</title>
        <authorList>
            <person name="Li W."/>
        </authorList>
    </citation>
    <scope>NUCLEOTIDE SEQUENCE [LARGE SCALE GENOMIC DNA]</scope>
    <source>
        <strain evidence="2">cv. Menghai</strain>
        <tissue evidence="1">Leaf</tissue>
    </source>
</reference>
<sequence length="86" mass="9086">MSHGVPVGLLAHVEAVAAAFFTMPQLEKEAAAAARAPLRSPFRYASKRIGSSKDLGWVEYLLLDVAGAVGDADGQYGPAAIEDWND</sequence>
<dbReference type="Proteomes" id="UP000479710">
    <property type="component" value="Unassembled WGS sequence"/>
</dbReference>
<proteinExistence type="predicted"/>
<dbReference type="AlphaFoldDB" id="A0A6G1DC37"/>
<protein>
    <recommendedName>
        <fullName evidence="3">Non-haem dioxygenase N-terminal domain-containing protein</fullName>
    </recommendedName>
</protein>
<name>A0A6G1DC37_9ORYZ</name>